<keyword evidence="2" id="KW-0812">Transmembrane</keyword>
<dbReference type="NCBIfam" id="TIGR03696">
    <property type="entry name" value="Rhs_assc_core"/>
    <property type="match status" value="1"/>
</dbReference>
<dbReference type="PROSITE" id="PS00018">
    <property type="entry name" value="EF_HAND_1"/>
    <property type="match status" value="1"/>
</dbReference>
<evidence type="ECO:0000256" key="1">
    <source>
        <dbReference type="ARBA" id="ARBA00022737"/>
    </source>
</evidence>
<accession>A0A1E2V9C4</accession>
<keyword evidence="1" id="KW-0677">Repeat</keyword>
<dbReference type="PANTHER" id="PTHR32305:SF15">
    <property type="entry name" value="PROTEIN RHSA-RELATED"/>
    <property type="match status" value="1"/>
</dbReference>
<evidence type="ECO:0000259" key="3">
    <source>
        <dbReference type="Pfam" id="PF25023"/>
    </source>
</evidence>
<dbReference type="InterPro" id="IPR018247">
    <property type="entry name" value="EF_Hand_1_Ca_BS"/>
</dbReference>
<dbReference type="PANTHER" id="PTHR32305">
    <property type="match status" value="1"/>
</dbReference>
<dbReference type="InterPro" id="IPR050708">
    <property type="entry name" value="T6SS_VgrG/RHS"/>
</dbReference>
<evidence type="ECO:0000313" key="5">
    <source>
        <dbReference type="Proteomes" id="UP000094291"/>
    </source>
</evidence>
<dbReference type="InterPro" id="IPR056823">
    <property type="entry name" value="TEN-like_YD-shell"/>
</dbReference>
<sequence>MPASSSTSSSTQTPAVRTFQMDGSSQGNLASSVNLFRGDVNLSQTLFTLPGRSQSNALDVILSVQYQSNVFRAATTWNADAPTGVLGLGWQLPLTWIEALDQGAPASGNRAYTLYDNGSANQLVRQSIVPMLFCMEGSLAGGLENGMPVPTAIRAQFLEHGLALSVQTKVAGAAPEWTLDDADLQQQFVLKTEGSALNAYDGGELYQLQNYQFWKILYYPDYERWLIVSDQAVRRSFGGQTANTPEGFATANDNSIAWSVWWTNESAAPVWKGASNQTSGQIQVARAWYLNTMEDRFGSRVTFRYNRFTRNQQGYLPEVEQRVGVEGKPYTKAVYLSQIEDSYGRKVNFHYESKLWEAAAESPREYYDPHSATPSNDPSPYQDCYETFYLDLVTVDDAAGQRMFSLGFDFAPSPSSPVANVTDFTGELKGNTYKRFLTGIIQYNQDGTASPGLRFDYDLAMNTQGGQPGALKAVTYPQGGVARYTYSNDQQLVLAERSIEVSRPAQVSEGATPRVFFGGDYAVVCYYNQNSQELSLQVLTWTGSWLIWQLSADSPLIDTQGLDLETLNVQTGADFLTLRFNRTSGDLAVYVFERDSARPGQWRAATIHQVTTALNTPTLSYASTNAAPTFVGGSTFFVVSQMDASSLTGSYEVLTWRWSSQSWETQTVSAATYSWLTAGNDYYVVLDRNGSFSLFALDSSLQWKNAGALKLDGMSVVSVDDTVLVPGSSLVVVTNRTSANSQQNTYQQWILDWDSDYQLTQSAYGAFTDWFGSGNPASTWIPQVLNDTLVATNGNVFRRNGKSWSQNTAMNPGTNPPTGYDSRFAYGEDFVIRVTAPMTGIGQAQAEVLAFDPEQPALWVGPTALGEDLPNQSTPADNWPSASGDDWAVVGPYLYFRGSSTNWSQVMSQSATANIASEAASANGVYQSQSLVDAAPAFLTYTVESHADKSVQTLIIANGGLAGAPTPFADQKLAAGSDAGLMGPGVSPQGPGVFAAFPSHYSSFDQAQSLFLHHYAGYAVSGPIEHYTVMAVEMDDGFGDPITTAFLPDAATATADASGNIVKFYQNAVYPGTLDPGSAVDGHVVSRYLNGVTDQTGDNYYDMLDGMLVATETYDASNHLVASDSTTWEVVESVASSPLDASAPAITLRGGWVTAKQKTSMSDGVTSVKRTEYVNQGLSLSYSGQPVTVTTHNFSGAGNEESFVSVTRFGVEISSYPSLVAIHALADEALIVNWQGQGGQQTLLSSNATTYTHWNSDNEGVQVPAPEAGFAVLTSNDPAFPFASYTPGSSPEGWLLSARTTRRTRFGQEAANIDGLSNPSATFYDLKEELAIARIANASHEGCAYLGFQAYESSEGWTLSDVLYDEDDAYSGTRSARLPASANAYLSTVITPDRRQTYVLGCRYRTPASLTANTSGMTINVRVDGQHQKSISLPWADTSNRWQYRTLAVELDGLPEGALTLEIVLDNSTTCDVHLDSVLLTPKVAGATIRSFDPDSQQILSSMDMSGRTSRTYYDRSGRPSVSVGTSGKVREISMSFLSRQGNVRDAFDRASPNAELTLHTTEGGILEDFRDGGQWLTRWQPEQADQWQISNGALRVEGNRPAVLEWQSQPKGTYAVYCELESVTATQISLAAGNLSFGWNGQGWSGALGSQALTALATPPALAAHLLMVVGQGVVLFFADGQLLFSHKLTPDNAQVSLTLGGTGSALRHLTGVMDIRLGLSYNDAGGRQRQVHQLHNDDSLLCELIFDKLDRQVATTKSAPGSFGSGAGVPVLAYRSGFVDVAAFLTATGSDWVMQGDLADYYAGQQDQGYRRSDDEGYPYWGVRYEASPRSVKLETSQPGGAYAINLSVPETERQTVQYAYHAATGADGALPSGKYLQSDVTSAMKTLSSQINDLMGQQVATEFFDDQHSRVNQSAGERSYAAPTAGPVASILQQLPNALTSGPQSGDADYVRETHASALQETLALSDPDNGQMQFIYDTVGNLRFVQPAMGEGEQWFIFYRYDAIGRMVEEGILTASWDTEALRVHADNSAWPLTSTPGYHSTVTIEYDGDGHQPSLLGMKWKTTAINAAPASVAGSTEIRILETFGYDAAGNIVTVTQQVSGDTEASGAIGYSYNQMGDITCLILPDGAPLAKVFYSYDDQGNIVCLGTKAGSDDLASFVYSAENYPVIQTTGDWQRVVGYNSPGWILSMQTQSIADASQHLGFSFDYDADGAMSKRDVDFAFSDFTLSYNDTFGYDGQRRLSRAEGASNVSYDSYDPNGNLWQVTRDGETSRFDYLAGSNRLSSIEVADTPLQTLLYSARGQLLEDSGRQFEYEPATGMTTAVSRGGQTTRLAYGSAQRRVVKQQTGGEIQIDFMGAGQVPVASLINGQWSVVLHGPTGLLAWVADRTYYLLTDTTDSVWGVVADQALISARTYLPFGEMSKVHGTDPVPYGFQGQLWDAELELYDFRTRLYDPQLGRFLTPDPCRQFASGYVFANNSPLIIVDPTGEISIWAEVGIGIAMVAITAVGVGLTLFTGGASDAAAASTDAALLGTATAVEGSEVAAEGAAVGAMGTEAAAEAGTGAAAAGAEGSAAAGASASAEVAAGATATETASTSWSTIGINVLGSTIQSAGTSGLSYDIQHGRDFTAKGFFEAVGIGAATGLVSGGLGKGLGAATDSLTRGFEGVSGAFGKAAINAASGALQSAITSDLKTVLTNVSQHQPWYQGVLKSTLSGAASGAAMGGATSLGKSAWTGREAIAAKAASKGVISDQTVQKVVTLPQTVKSMATSDTAIAGYILAGFFLPAGYVVWGAATNFKTA</sequence>
<dbReference type="Gene3D" id="2.180.10.10">
    <property type="entry name" value="RHS repeat-associated core"/>
    <property type="match status" value="1"/>
</dbReference>
<organism evidence="4 5">
    <name type="scientific">Terasakiispira papahanaumokuakeensis</name>
    <dbReference type="NCBI Taxonomy" id="197479"/>
    <lineage>
        <taxon>Bacteria</taxon>
        <taxon>Pseudomonadati</taxon>
        <taxon>Pseudomonadota</taxon>
        <taxon>Gammaproteobacteria</taxon>
        <taxon>Oceanospirillales</taxon>
        <taxon>Terasakiispira</taxon>
    </lineage>
</organism>
<dbReference type="EMBL" id="MDTQ01000001">
    <property type="protein sequence ID" value="ODC03619.1"/>
    <property type="molecule type" value="Genomic_DNA"/>
</dbReference>
<dbReference type="RefSeq" id="WP_068998035.1">
    <property type="nucleotide sequence ID" value="NZ_MDTQ01000001.1"/>
</dbReference>
<keyword evidence="5" id="KW-1185">Reference proteome</keyword>
<dbReference type="STRING" id="197479.BFW38_08750"/>
<dbReference type="InterPro" id="IPR022385">
    <property type="entry name" value="Rhs_assc_core"/>
</dbReference>
<keyword evidence="2" id="KW-0472">Membrane</keyword>
<keyword evidence="2" id="KW-1133">Transmembrane helix</keyword>
<comment type="caution">
    <text evidence="4">The sequence shown here is derived from an EMBL/GenBank/DDBJ whole genome shotgun (WGS) entry which is preliminary data.</text>
</comment>
<evidence type="ECO:0000256" key="2">
    <source>
        <dbReference type="SAM" id="Phobius"/>
    </source>
</evidence>
<dbReference type="Gene3D" id="2.60.120.260">
    <property type="entry name" value="Galactose-binding domain-like"/>
    <property type="match status" value="1"/>
</dbReference>
<dbReference type="Pfam" id="PF25023">
    <property type="entry name" value="TEN_YD-shell"/>
    <property type="match status" value="1"/>
</dbReference>
<gene>
    <name evidence="4" type="ORF">BFW38_08750</name>
</gene>
<proteinExistence type="predicted"/>
<protein>
    <recommendedName>
        <fullName evidence="3">Teneurin-like YD-shell domain-containing protein</fullName>
    </recommendedName>
</protein>
<evidence type="ECO:0000313" key="4">
    <source>
        <dbReference type="EMBL" id="ODC03619.1"/>
    </source>
</evidence>
<feature type="transmembrane region" description="Helical" evidence="2">
    <location>
        <begin position="2779"/>
        <end position="2799"/>
    </location>
</feature>
<feature type="domain" description="Teneurin-like YD-shell" evidence="3">
    <location>
        <begin position="2201"/>
        <end position="2468"/>
    </location>
</feature>
<dbReference type="Proteomes" id="UP000094291">
    <property type="component" value="Unassembled WGS sequence"/>
</dbReference>
<reference evidence="4 5" key="1">
    <citation type="submission" date="2016-08" db="EMBL/GenBank/DDBJ databases">
        <authorList>
            <person name="Seilhamer J.J."/>
        </authorList>
    </citation>
    <scope>NUCLEOTIDE SEQUENCE [LARGE SCALE GENOMIC DNA]</scope>
    <source>
        <strain evidence="4 5">PH27A</strain>
    </source>
</reference>
<name>A0A1E2V9C4_9GAMM</name>